<organism evidence="3 4">
    <name type="scientific">Ditylenchus dipsaci</name>
    <dbReference type="NCBI Taxonomy" id="166011"/>
    <lineage>
        <taxon>Eukaryota</taxon>
        <taxon>Metazoa</taxon>
        <taxon>Ecdysozoa</taxon>
        <taxon>Nematoda</taxon>
        <taxon>Chromadorea</taxon>
        <taxon>Rhabditida</taxon>
        <taxon>Tylenchina</taxon>
        <taxon>Tylenchomorpha</taxon>
        <taxon>Sphaerularioidea</taxon>
        <taxon>Anguinidae</taxon>
        <taxon>Anguininae</taxon>
        <taxon>Ditylenchus</taxon>
    </lineage>
</organism>
<feature type="compositionally biased region" description="Basic and acidic residues" evidence="1">
    <location>
        <begin position="195"/>
        <end position="208"/>
    </location>
</feature>
<feature type="region of interest" description="Disordered" evidence="1">
    <location>
        <begin position="164"/>
        <end position="183"/>
    </location>
</feature>
<accession>A0A915DKU7</accession>
<dbReference type="AlphaFoldDB" id="A0A915DKU7"/>
<reference evidence="4" key="1">
    <citation type="submission" date="2022-11" db="UniProtKB">
        <authorList>
            <consortium name="WormBaseParasite"/>
        </authorList>
    </citation>
    <scope>IDENTIFICATION</scope>
</reference>
<dbReference type="WBParaSite" id="jg21053">
    <property type="protein sequence ID" value="jg21053"/>
    <property type="gene ID" value="jg21053"/>
</dbReference>
<feature type="compositionally biased region" description="Polar residues" evidence="1">
    <location>
        <begin position="222"/>
        <end position="237"/>
    </location>
</feature>
<evidence type="ECO:0000313" key="3">
    <source>
        <dbReference type="Proteomes" id="UP000887574"/>
    </source>
</evidence>
<sequence length="237" mass="27328">MWTYWLHLFLIACVVLVNSAAIFCAWDSIVKIFRFLKRVVLQISNSIARRKIRRSDRTSMEIVFAHMLKQEISPIEPFMISSALWFSSPSNADLDKNGKLVKQLVPENQALAPSAAEVVLELEDQRSAAIDRLFRHKKAFFQNCEYEGTIARAFTRKTDFKEITADEGQTTRSSHSHRRPSAIHHTVQKIEEVKKEVASREKDVHDLPIEMNEVDSEDKNVQKTQSENTQIEKTQND</sequence>
<feature type="region of interest" description="Disordered" evidence="1">
    <location>
        <begin position="195"/>
        <end position="237"/>
    </location>
</feature>
<feature type="signal peptide" evidence="2">
    <location>
        <begin position="1"/>
        <end position="20"/>
    </location>
</feature>
<dbReference type="Proteomes" id="UP000887574">
    <property type="component" value="Unplaced"/>
</dbReference>
<protein>
    <submittedName>
        <fullName evidence="4">Uncharacterized protein</fullName>
    </submittedName>
</protein>
<evidence type="ECO:0000256" key="2">
    <source>
        <dbReference type="SAM" id="SignalP"/>
    </source>
</evidence>
<name>A0A915DKU7_9BILA</name>
<keyword evidence="3" id="KW-1185">Reference proteome</keyword>
<evidence type="ECO:0000313" key="4">
    <source>
        <dbReference type="WBParaSite" id="jg21053"/>
    </source>
</evidence>
<feature type="chain" id="PRO_5038093702" evidence="2">
    <location>
        <begin position="21"/>
        <end position="237"/>
    </location>
</feature>
<keyword evidence="2" id="KW-0732">Signal</keyword>
<proteinExistence type="predicted"/>
<evidence type="ECO:0000256" key="1">
    <source>
        <dbReference type="SAM" id="MobiDB-lite"/>
    </source>
</evidence>